<keyword evidence="5 8" id="KW-1133">Transmembrane helix</keyword>
<dbReference type="RefSeq" id="WP_301142035.1">
    <property type="nucleotide sequence ID" value="NZ_JAUHQA010000001.1"/>
</dbReference>
<feature type="transmembrane region" description="Helical" evidence="8">
    <location>
        <begin position="105"/>
        <end position="126"/>
    </location>
</feature>
<sequence length="429" mass="44368">MLAIALPLEVLPEPETSHAGAVLIELGIILLVLAALGRVAARLGIPSIPLYLLAGLVMGDGGFIPVSAGEEFLEVGAEIGVVLLLLLLGLEYSPEDLRNGLKSNWAAGLLDGVANAVPGFAVGLMLGWSPTAALLLAGVTYISSSGIIARLLDDFDRVANRETPVLLSLLVMEDIVMAVFLPIVAVLLVGASLVQGAIAAGVALGIVALAFVISMRFSHHVSRLVHSRSRELLLLGVLGLTFLVAGLADAVQVSAAVGAFLLGLTLSGQVADDVRTLLPPLRDVFGGLFFVFFGLMIDPRDLIPVLLPALALALVTAVTKIYTGMWAAKRNGIGPKGQWRTGLSLVPRGEFSIVIAGLGVAAGAESQLGPFTAAYVLILAVTGSLLMRFANKIPPPGTWWGASTSPARAPSPGATPSRVTGRAQRDAST</sequence>
<organism evidence="10 11">
    <name type="scientific">Demequina muriae</name>
    <dbReference type="NCBI Taxonomy" id="3051664"/>
    <lineage>
        <taxon>Bacteria</taxon>
        <taxon>Bacillati</taxon>
        <taxon>Actinomycetota</taxon>
        <taxon>Actinomycetes</taxon>
        <taxon>Micrococcales</taxon>
        <taxon>Demequinaceae</taxon>
        <taxon>Demequina</taxon>
    </lineage>
</organism>
<feature type="transmembrane region" description="Helical" evidence="8">
    <location>
        <begin position="72"/>
        <end position="93"/>
    </location>
</feature>
<evidence type="ECO:0000259" key="9">
    <source>
        <dbReference type="Pfam" id="PF00999"/>
    </source>
</evidence>
<dbReference type="InterPro" id="IPR038770">
    <property type="entry name" value="Na+/solute_symporter_sf"/>
</dbReference>
<keyword evidence="4 8" id="KW-0812">Transmembrane</keyword>
<dbReference type="PANTHER" id="PTHR42751">
    <property type="entry name" value="SODIUM/HYDROGEN EXCHANGER FAMILY/TRKA DOMAIN PROTEIN"/>
    <property type="match status" value="1"/>
</dbReference>
<dbReference type="EMBL" id="JAUHQA010000001">
    <property type="protein sequence ID" value="MDN4480600.1"/>
    <property type="molecule type" value="Genomic_DNA"/>
</dbReference>
<evidence type="ECO:0000256" key="4">
    <source>
        <dbReference type="ARBA" id="ARBA00022692"/>
    </source>
</evidence>
<dbReference type="Gene3D" id="1.20.1530.20">
    <property type="match status" value="1"/>
</dbReference>
<feature type="transmembrane region" description="Helical" evidence="8">
    <location>
        <begin position="303"/>
        <end position="322"/>
    </location>
</feature>
<proteinExistence type="inferred from homology"/>
<protein>
    <submittedName>
        <fullName evidence="10">Cation:proton antiporter</fullName>
    </submittedName>
</protein>
<keyword evidence="11" id="KW-1185">Reference proteome</keyword>
<reference evidence="10" key="1">
    <citation type="submission" date="2023-06" db="EMBL/GenBank/DDBJ databases">
        <title>Egi l300058.</title>
        <authorList>
            <person name="Gao L."/>
            <person name="Fang B.-Z."/>
            <person name="Li W.-J."/>
        </authorList>
    </citation>
    <scope>NUCLEOTIDE SEQUENCE</scope>
    <source>
        <strain evidence="10">EGI L300058</strain>
    </source>
</reference>
<evidence type="ECO:0000313" key="10">
    <source>
        <dbReference type="EMBL" id="MDN4480600.1"/>
    </source>
</evidence>
<comment type="subcellular location">
    <subcellularLocation>
        <location evidence="1">Membrane</location>
        <topology evidence="1">Multi-pass membrane protein</topology>
    </subcellularLocation>
</comment>
<evidence type="ECO:0000256" key="1">
    <source>
        <dbReference type="ARBA" id="ARBA00004141"/>
    </source>
</evidence>
<feature type="transmembrane region" description="Helical" evidence="8">
    <location>
        <begin position="232"/>
        <end position="248"/>
    </location>
</feature>
<comment type="caution">
    <text evidence="10">The sequence shown here is derived from an EMBL/GenBank/DDBJ whole genome shotgun (WGS) entry which is preliminary data.</text>
</comment>
<feature type="transmembrane region" description="Helical" evidence="8">
    <location>
        <begin position="368"/>
        <end position="387"/>
    </location>
</feature>
<feature type="transmembrane region" description="Helical" evidence="8">
    <location>
        <begin position="48"/>
        <end position="66"/>
    </location>
</feature>
<name>A0ABT8GGP1_9MICO</name>
<keyword evidence="3" id="KW-0813">Transport</keyword>
<keyword evidence="6 8" id="KW-0472">Membrane</keyword>
<evidence type="ECO:0000313" key="11">
    <source>
        <dbReference type="Proteomes" id="UP001172708"/>
    </source>
</evidence>
<comment type="similarity">
    <text evidence="2">Belongs to the monovalent cation:proton antiporter 2 (CPA2) transporter (TC 2.A.37) family.</text>
</comment>
<feature type="domain" description="Cation/H+ exchanger transmembrane" evidence="9">
    <location>
        <begin position="31"/>
        <end position="384"/>
    </location>
</feature>
<evidence type="ECO:0000256" key="3">
    <source>
        <dbReference type="ARBA" id="ARBA00022448"/>
    </source>
</evidence>
<feature type="transmembrane region" description="Helical" evidence="8">
    <location>
        <begin position="193"/>
        <end position="212"/>
    </location>
</feature>
<feature type="transmembrane region" description="Helical" evidence="8">
    <location>
        <begin position="343"/>
        <end position="362"/>
    </location>
</feature>
<dbReference type="Pfam" id="PF00999">
    <property type="entry name" value="Na_H_Exchanger"/>
    <property type="match status" value="1"/>
</dbReference>
<evidence type="ECO:0000256" key="6">
    <source>
        <dbReference type="ARBA" id="ARBA00023136"/>
    </source>
</evidence>
<gene>
    <name evidence="10" type="ORF">QQX02_06655</name>
</gene>
<feature type="transmembrane region" description="Helical" evidence="8">
    <location>
        <begin position="164"/>
        <end position="187"/>
    </location>
</feature>
<feature type="region of interest" description="Disordered" evidence="7">
    <location>
        <begin position="401"/>
        <end position="429"/>
    </location>
</feature>
<evidence type="ECO:0000256" key="7">
    <source>
        <dbReference type="SAM" id="MobiDB-lite"/>
    </source>
</evidence>
<evidence type="ECO:0000256" key="2">
    <source>
        <dbReference type="ARBA" id="ARBA00005551"/>
    </source>
</evidence>
<dbReference type="InterPro" id="IPR006153">
    <property type="entry name" value="Cation/H_exchanger_TM"/>
</dbReference>
<dbReference type="Proteomes" id="UP001172708">
    <property type="component" value="Unassembled WGS sequence"/>
</dbReference>
<feature type="transmembrane region" description="Helical" evidence="8">
    <location>
        <begin position="132"/>
        <end position="152"/>
    </location>
</feature>
<evidence type="ECO:0000256" key="5">
    <source>
        <dbReference type="ARBA" id="ARBA00022989"/>
    </source>
</evidence>
<accession>A0ABT8GGP1</accession>
<feature type="transmembrane region" description="Helical" evidence="8">
    <location>
        <begin position="20"/>
        <end position="41"/>
    </location>
</feature>
<evidence type="ECO:0000256" key="8">
    <source>
        <dbReference type="SAM" id="Phobius"/>
    </source>
</evidence>
<dbReference type="PANTHER" id="PTHR42751:SF6">
    <property type="entry name" value="CONSERVED INTEGRAL MEMBRANE TRANSPORT PROTEIN-RELATED"/>
    <property type="match status" value="1"/>
</dbReference>